<keyword evidence="1" id="KW-0812">Transmembrane</keyword>
<protein>
    <submittedName>
        <fullName evidence="2">Uncharacterized protein</fullName>
    </submittedName>
</protein>
<dbReference type="RefSeq" id="XP_031576505.1">
    <property type="nucleotide sequence ID" value="XM_031724350.1"/>
</dbReference>
<accession>A0A179UCM2</accession>
<reference evidence="3" key="1">
    <citation type="journal article" date="2015" name="PLoS Genet.">
        <title>The dynamic genome and transcriptome of the human fungal pathogen Blastomyces and close relative Emmonsia.</title>
        <authorList>
            <person name="Munoz J.F."/>
            <person name="Gauthier G.M."/>
            <person name="Desjardins C.A."/>
            <person name="Gallo J.E."/>
            <person name="Holder J."/>
            <person name="Sullivan T.D."/>
            <person name="Marty A.J."/>
            <person name="Carmen J.C."/>
            <person name="Chen Z."/>
            <person name="Ding L."/>
            <person name="Gujja S."/>
            <person name="Magrini V."/>
            <person name="Misas E."/>
            <person name="Mitreva M."/>
            <person name="Priest M."/>
            <person name="Saif S."/>
            <person name="Whiston E.A."/>
            <person name="Young S."/>
            <person name="Zeng Q."/>
            <person name="Goldman W.E."/>
            <person name="Mardis E.R."/>
            <person name="Taylor J.W."/>
            <person name="McEwen J.G."/>
            <person name="Clay O.K."/>
            <person name="Klein B.S."/>
            <person name="Cuomo C.A."/>
        </authorList>
    </citation>
    <scope>NUCLEOTIDE SEQUENCE [LARGE SCALE GENOMIC DNA]</scope>
    <source>
        <strain evidence="3">SLH14081</strain>
    </source>
</reference>
<name>A0A179UCM2_BLAGS</name>
<keyword evidence="1" id="KW-0472">Membrane</keyword>
<keyword evidence="1" id="KW-1133">Transmembrane helix</keyword>
<sequence>FSSTAYLSPAQNTAKLSLQSLIISLSSLCKEALMQLLTDIIIYLHCTKQLKKRRILYTHFFSYFCYFCCICNNDFYLS</sequence>
<dbReference type="Proteomes" id="UP000002038">
    <property type="component" value="Unassembled WGS sequence"/>
</dbReference>
<gene>
    <name evidence="2" type="ORF">BDBG_16389</name>
</gene>
<evidence type="ECO:0000313" key="2">
    <source>
        <dbReference type="EMBL" id="OAT05039.1"/>
    </source>
</evidence>
<feature type="non-terminal residue" evidence="2">
    <location>
        <position position="78"/>
    </location>
</feature>
<dbReference type="GeneID" id="42528526"/>
<evidence type="ECO:0000313" key="3">
    <source>
        <dbReference type="Proteomes" id="UP000002038"/>
    </source>
</evidence>
<feature type="non-terminal residue" evidence="2">
    <location>
        <position position="1"/>
    </location>
</feature>
<dbReference type="EMBL" id="GG657449">
    <property type="protein sequence ID" value="OAT05039.1"/>
    <property type="molecule type" value="Genomic_DNA"/>
</dbReference>
<keyword evidence="3" id="KW-1185">Reference proteome</keyword>
<organism evidence="2 3">
    <name type="scientific">Blastomyces gilchristii (strain SLH14081)</name>
    <name type="common">Blastomyces dermatitidis</name>
    <dbReference type="NCBI Taxonomy" id="559298"/>
    <lineage>
        <taxon>Eukaryota</taxon>
        <taxon>Fungi</taxon>
        <taxon>Dikarya</taxon>
        <taxon>Ascomycota</taxon>
        <taxon>Pezizomycotina</taxon>
        <taxon>Eurotiomycetes</taxon>
        <taxon>Eurotiomycetidae</taxon>
        <taxon>Onygenales</taxon>
        <taxon>Ajellomycetaceae</taxon>
        <taxon>Blastomyces</taxon>
    </lineage>
</organism>
<dbReference type="VEuPathDB" id="FungiDB:BDBG_16389"/>
<evidence type="ECO:0000256" key="1">
    <source>
        <dbReference type="SAM" id="Phobius"/>
    </source>
</evidence>
<feature type="transmembrane region" description="Helical" evidence="1">
    <location>
        <begin position="56"/>
        <end position="77"/>
    </location>
</feature>
<proteinExistence type="predicted"/>
<dbReference type="KEGG" id="bgh:BDBG_16389"/>
<dbReference type="AlphaFoldDB" id="A0A179UCM2"/>